<feature type="domain" description="Transposase Tc1-like" evidence="1">
    <location>
        <begin position="67"/>
        <end position="122"/>
    </location>
</feature>
<dbReference type="OrthoDB" id="10045182at2759"/>
<dbReference type="Gene3D" id="1.10.10.10">
    <property type="entry name" value="Winged helix-like DNA-binding domain superfamily/Winged helix DNA-binding domain"/>
    <property type="match status" value="1"/>
</dbReference>
<sequence length="255" mass="28337">MGKHKDLKGQIVMARRLGQSISKTAALVGCSRSAVVSIYQKWSKEGTVVNRRQGHGRPRFIDARGERRLARVVRSNRRTTVAQIAQEVNAGSDRKVSEYTVHHSLLRMGLHSRRPVRVPMLTCASLTWGTHGTRMHYGKRQAGGGSVMLWAMFCWETLGPKPNPEQMTVMSSTRNAHKRLHNRRLATCSEKVAGGVNGALGSMVTLHTCFSKKYATASYSANETNASYREIGCHCSCRNIVDINPIKIDVKTAYI</sequence>
<keyword evidence="3" id="KW-1185">Reference proteome</keyword>
<dbReference type="GO" id="GO:0003677">
    <property type="term" value="F:DNA binding"/>
    <property type="evidence" value="ECO:0007669"/>
    <property type="project" value="InterPro"/>
</dbReference>
<name>A0A3N0Y5S4_ANAGA</name>
<dbReference type="GO" id="GO:0006313">
    <property type="term" value="P:DNA transposition"/>
    <property type="evidence" value="ECO:0007669"/>
    <property type="project" value="InterPro"/>
</dbReference>
<dbReference type="Pfam" id="PF01498">
    <property type="entry name" value="HTH_Tnp_Tc3_2"/>
    <property type="match status" value="1"/>
</dbReference>
<organism evidence="2 3">
    <name type="scientific">Anabarilius grahami</name>
    <name type="common">Kanglang fish</name>
    <name type="synonym">Barilius grahami</name>
    <dbReference type="NCBI Taxonomy" id="495550"/>
    <lineage>
        <taxon>Eukaryota</taxon>
        <taxon>Metazoa</taxon>
        <taxon>Chordata</taxon>
        <taxon>Craniata</taxon>
        <taxon>Vertebrata</taxon>
        <taxon>Euteleostomi</taxon>
        <taxon>Actinopterygii</taxon>
        <taxon>Neopterygii</taxon>
        <taxon>Teleostei</taxon>
        <taxon>Ostariophysi</taxon>
        <taxon>Cypriniformes</taxon>
        <taxon>Xenocyprididae</taxon>
        <taxon>Xenocypridinae</taxon>
        <taxon>Xenocypridinae incertae sedis</taxon>
        <taxon>Anabarilius</taxon>
    </lineage>
</organism>
<protein>
    <recommendedName>
        <fullName evidence="1">Transposase Tc1-like domain-containing protein</fullName>
    </recommendedName>
</protein>
<dbReference type="InterPro" id="IPR002492">
    <property type="entry name" value="Transposase_Tc1-like"/>
</dbReference>
<proteinExistence type="predicted"/>
<evidence type="ECO:0000313" key="2">
    <source>
        <dbReference type="EMBL" id="ROL41563.1"/>
    </source>
</evidence>
<dbReference type="EMBL" id="RJVU01051648">
    <property type="protein sequence ID" value="ROL41563.1"/>
    <property type="molecule type" value="Genomic_DNA"/>
</dbReference>
<gene>
    <name evidence="2" type="ORF">DPX16_6961</name>
</gene>
<dbReference type="GO" id="GO:0015074">
    <property type="term" value="P:DNA integration"/>
    <property type="evidence" value="ECO:0007669"/>
    <property type="project" value="InterPro"/>
</dbReference>
<dbReference type="Proteomes" id="UP000281406">
    <property type="component" value="Unassembled WGS sequence"/>
</dbReference>
<dbReference type="InterPro" id="IPR009057">
    <property type="entry name" value="Homeodomain-like_sf"/>
</dbReference>
<dbReference type="SUPFAM" id="SSF46689">
    <property type="entry name" value="Homeodomain-like"/>
    <property type="match status" value="1"/>
</dbReference>
<comment type="caution">
    <text evidence="2">The sequence shown here is derived from an EMBL/GenBank/DDBJ whole genome shotgun (WGS) entry which is preliminary data.</text>
</comment>
<evidence type="ECO:0000313" key="3">
    <source>
        <dbReference type="Proteomes" id="UP000281406"/>
    </source>
</evidence>
<accession>A0A3N0Y5S4</accession>
<reference evidence="2 3" key="1">
    <citation type="submission" date="2018-10" db="EMBL/GenBank/DDBJ databases">
        <title>Genome assembly for a Yunnan-Guizhou Plateau 3E fish, Anabarilius grahami (Regan), and its evolutionary and genetic applications.</title>
        <authorList>
            <person name="Jiang W."/>
        </authorList>
    </citation>
    <scope>NUCLEOTIDE SEQUENCE [LARGE SCALE GENOMIC DNA]</scope>
    <source>
        <strain evidence="2">AG-KIZ</strain>
        <tissue evidence="2">Muscle</tissue>
    </source>
</reference>
<dbReference type="InterPro" id="IPR036388">
    <property type="entry name" value="WH-like_DNA-bd_sf"/>
</dbReference>
<evidence type="ECO:0000259" key="1">
    <source>
        <dbReference type="Pfam" id="PF01498"/>
    </source>
</evidence>
<dbReference type="AlphaFoldDB" id="A0A3N0Y5S4"/>